<feature type="region of interest" description="Disordered" evidence="16">
    <location>
        <begin position="99"/>
        <end position="163"/>
    </location>
</feature>
<evidence type="ECO:0000256" key="6">
    <source>
        <dbReference type="ARBA" id="ARBA00022617"/>
    </source>
</evidence>
<keyword evidence="13" id="KW-0325">Glycoprotein</keyword>
<evidence type="ECO:0000256" key="17">
    <source>
        <dbReference type="SAM" id="SignalP"/>
    </source>
</evidence>
<keyword evidence="10 15" id="KW-0408">Iron</keyword>
<feature type="binding site" description="axial binding residue" evidence="15">
    <location>
        <position position="205"/>
    </location>
    <ligand>
        <name>heme</name>
        <dbReference type="ChEBI" id="CHEBI:30413"/>
    </ligand>
    <ligandPart>
        <name>Fe</name>
        <dbReference type="ChEBI" id="CHEBI:18248"/>
    </ligandPart>
</feature>
<evidence type="ECO:0000313" key="19">
    <source>
        <dbReference type="EMBL" id="KAJ6446719.1"/>
    </source>
</evidence>
<feature type="domain" description="CFEM" evidence="18">
    <location>
        <begin position="159"/>
        <end position="271"/>
    </location>
</feature>
<keyword evidence="12 15" id="KW-1015">Disulfide bond</keyword>
<evidence type="ECO:0000256" key="5">
    <source>
        <dbReference type="ARBA" id="ARBA00022525"/>
    </source>
</evidence>
<evidence type="ECO:0000256" key="4">
    <source>
        <dbReference type="ARBA" id="ARBA00022475"/>
    </source>
</evidence>
<feature type="chain" id="PRO_5044286825" evidence="17">
    <location>
        <begin position="21"/>
        <end position="340"/>
    </location>
</feature>
<proteinExistence type="inferred from homology"/>
<keyword evidence="4" id="KW-1003">Cell membrane</keyword>
<comment type="similarity">
    <text evidence="3">Belongs to the RBT5 family.</text>
</comment>
<evidence type="ECO:0000256" key="1">
    <source>
        <dbReference type="ARBA" id="ARBA00004609"/>
    </source>
</evidence>
<reference evidence="19" key="1">
    <citation type="submission" date="2023-01" db="EMBL/GenBank/DDBJ databases">
        <title>The growth and conidiation of Purpureocillium lavendulum are regulated by nitrogen source and histone H3K14 acetylation.</title>
        <authorList>
            <person name="Tang P."/>
            <person name="Han J."/>
            <person name="Zhang C."/>
            <person name="Tang P."/>
            <person name="Qi F."/>
            <person name="Zhang K."/>
            <person name="Liang L."/>
        </authorList>
    </citation>
    <scope>NUCLEOTIDE SEQUENCE</scope>
    <source>
        <strain evidence="19">YMF1.00683</strain>
    </source>
</reference>
<comment type="subcellular location">
    <subcellularLocation>
        <location evidence="1">Cell membrane</location>
        <topology evidence="1">Lipid-anchor</topology>
        <topology evidence="1">GPI-anchor</topology>
    </subcellularLocation>
    <subcellularLocation>
        <location evidence="2">Secreted</location>
    </subcellularLocation>
</comment>
<evidence type="ECO:0000256" key="15">
    <source>
        <dbReference type="PROSITE-ProRule" id="PRU01356"/>
    </source>
</evidence>
<feature type="signal peptide" evidence="17">
    <location>
        <begin position="1"/>
        <end position="20"/>
    </location>
</feature>
<evidence type="ECO:0000313" key="20">
    <source>
        <dbReference type="Proteomes" id="UP001163105"/>
    </source>
</evidence>
<dbReference type="SMART" id="SM00747">
    <property type="entry name" value="CFEM"/>
    <property type="match status" value="2"/>
</dbReference>
<feature type="compositionally biased region" description="Gly residues" evidence="16">
    <location>
        <begin position="143"/>
        <end position="152"/>
    </location>
</feature>
<evidence type="ECO:0000256" key="7">
    <source>
        <dbReference type="ARBA" id="ARBA00022622"/>
    </source>
</evidence>
<gene>
    <name evidence="19" type="ORF">O9K51_01492</name>
</gene>
<dbReference type="PROSITE" id="PS51257">
    <property type="entry name" value="PROKAR_LIPOPROTEIN"/>
    <property type="match status" value="1"/>
</dbReference>
<feature type="compositionally biased region" description="Low complexity" evidence="16">
    <location>
        <begin position="99"/>
        <end position="142"/>
    </location>
</feature>
<keyword evidence="6 15" id="KW-0349">Heme</keyword>
<organism evidence="19 20">
    <name type="scientific">Purpureocillium lavendulum</name>
    <dbReference type="NCBI Taxonomy" id="1247861"/>
    <lineage>
        <taxon>Eukaryota</taxon>
        <taxon>Fungi</taxon>
        <taxon>Dikarya</taxon>
        <taxon>Ascomycota</taxon>
        <taxon>Pezizomycotina</taxon>
        <taxon>Sordariomycetes</taxon>
        <taxon>Hypocreomycetidae</taxon>
        <taxon>Hypocreales</taxon>
        <taxon>Ophiocordycipitaceae</taxon>
        <taxon>Purpureocillium</taxon>
    </lineage>
</organism>
<keyword evidence="8 15" id="KW-0479">Metal-binding</keyword>
<keyword evidence="11" id="KW-0472">Membrane</keyword>
<evidence type="ECO:0000256" key="8">
    <source>
        <dbReference type="ARBA" id="ARBA00022723"/>
    </source>
</evidence>
<evidence type="ECO:0000259" key="18">
    <source>
        <dbReference type="PROSITE" id="PS52012"/>
    </source>
</evidence>
<keyword evidence="7" id="KW-0336">GPI-anchor</keyword>
<dbReference type="PANTHER" id="PTHR37928:SF2">
    <property type="entry name" value="GPI ANCHORED CFEM DOMAIN PROTEIN (AFU_ORTHOLOGUE AFUA_6G10580)"/>
    <property type="match status" value="1"/>
</dbReference>
<dbReference type="GO" id="GO:0005576">
    <property type="term" value="C:extracellular region"/>
    <property type="evidence" value="ECO:0007669"/>
    <property type="project" value="UniProtKB-SubCell"/>
</dbReference>
<evidence type="ECO:0000256" key="12">
    <source>
        <dbReference type="ARBA" id="ARBA00023157"/>
    </source>
</evidence>
<dbReference type="GO" id="GO:0098552">
    <property type="term" value="C:side of membrane"/>
    <property type="evidence" value="ECO:0007669"/>
    <property type="project" value="UniProtKB-KW"/>
</dbReference>
<evidence type="ECO:0000256" key="3">
    <source>
        <dbReference type="ARBA" id="ARBA00010031"/>
    </source>
</evidence>
<dbReference type="EMBL" id="JAQHRD010000001">
    <property type="protein sequence ID" value="KAJ6446719.1"/>
    <property type="molecule type" value="Genomic_DNA"/>
</dbReference>
<evidence type="ECO:0000256" key="9">
    <source>
        <dbReference type="ARBA" id="ARBA00022729"/>
    </source>
</evidence>
<accession>A0AB34G6J5</accession>
<name>A0AB34G6J5_9HYPO</name>
<feature type="compositionally biased region" description="Low complexity" evidence="16">
    <location>
        <begin position="153"/>
        <end position="163"/>
    </location>
</feature>
<evidence type="ECO:0000256" key="10">
    <source>
        <dbReference type="ARBA" id="ARBA00023004"/>
    </source>
</evidence>
<dbReference type="Proteomes" id="UP001163105">
    <property type="component" value="Unassembled WGS sequence"/>
</dbReference>
<evidence type="ECO:0000256" key="11">
    <source>
        <dbReference type="ARBA" id="ARBA00023136"/>
    </source>
</evidence>
<dbReference type="InterPro" id="IPR051735">
    <property type="entry name" value="CFEM_domain"/>
</dbReference>
<keyword evidence="9 17" id="KW-0732">Signal</keyword>
<keyword evidence="5" id="KW-0964">Secreted</keyword>
<dbReference type="GO" id="GO:0005886">
    <property type="term" value="C:plasma membrane"/>
    <property type="evidence" value="ECO:0007669"/>
    <property type="project" value="UniProtKB-SubCell"/>
</dbReference>
<dbReference type="GO" id="GO:0046872">
    <property type="term" value="F:metal ion binding"/>
    <property type="evidence" value="ECO:0007669"/>
    <property type="project" value="UniProtKB-UniRule"/>
</dbReference>
<sequence>MRSSTLSLLALVAAVQACDSVSPCQKSADAVPACAKSCIESAAVTNAKCQTTDFACQCSKSVDIQGAALACVTNGCGLNTALQVVSSVQALCSCVTASPTTPCTSATASTTAPGSSTATGTGSGSAPPTTTGQTSPTASSGSTGKGSTGTGSTGPITSSPATTGTPTSSCGAKADCGAVASSAVPSCAQQCFASGAPKVGCAVTDFSCQCQPAAQQSLSSILVPCVATACPASVLPNVIAGASSVCACALAPGGSCGVGTATTTVVKTGTTTVPCSTSKSKSASGTGSPCPGCTGTKTTGGGGGSSAPSKSVPVTASAGRTELSIVAAVFASFWAVAVAL</sequence>
<dbReference type="Pfam" id="PF05730">
    <property type="entry name" value="CFEM"/>
    <property type="match status" value="2"/>
</dbReference>
<evidence type="ECO:0000256" key="16">
    <source>
        <dbReference type="SAM" id="MobiDB-lite"/>
    </source>
</evidence>
<comment type="caution">
    <text evidence="15">Lacks conserved residue(s) required for the propagation of feature annotation.</text>
</comment>
<evidence type="ECO:0000256" key="13">
    <source>
        <dbReference type="ARBA" id="ARBA00023180"/>
    </source>
</evidence>
<keyword evidence="20" id="KW-1185">Reference proteome</keyword>
<dbReference type="PANTHER" id="PTHR37928">
    <property type="entry name" value="CFEM DOMAIN PROTEIN (AFU_ORTHOLOGUE AFUA_6G14090)"/>
    <property type="match status" value="1"/>
</dbReference>
<dbReference type="AlphaFoldDB" id="A0AB34G6J5"/>
<dbReference type="PROSITE" id="PS52012">
    <property type="entry name" value="CFEM"/>
    <property type="match status" value="2"/>
</dbReference>
<feature type="disulfide bond" evidence="15">
    <location>
        <begin position="201"/>
        <end position="208"/>
    </location>
</feature>
<feature type="domain" description="CFEM" evidence="18">
    <location>
        <begin position="1"/>
        <end position="121"/>
    </location>
</feature>
<evidence type="ECO:0000256" key="2">
    <source>
        <dbReference type="ARBA" id="ARBA00004613"/>
    </source>
</evidence>
<protein>
    <submittedName>
        <fullName evidence="19">Histone-lysine N-methyltransferase</fullName>
    </submittedName>
</protein>
<keyword evidence="14" id="KW-0449">Lipoprotein</keyword>
<dbReference type="InterPro" id="IPR008427">
    <property type="entry name" value="Extracellular_membr_CFEM_dom"/>
</dbReference>
<feature type="disulfide bond" evidence="15">
    <location>
        <begin position="49"/>
        <end position="56"/>
    </location>
</feature>
<comment type="caution">
    <text evidence="19">The sequence shown here is derived from an EMBL/GenBank/DDBJ whole genome shotgun (WGS) entry which is preliminary data.</text>
</comment>
<evidence type="ECO:0000256" key="14">
    <source>
        <dbReference type="ARBA" id="ARBA00023288"/>
    </source>
</evidence>
<feature type="binding site" description="axial binding residue" evidence="15">
    <location>
        <position position="53"/>
    </location>
    <ligand>
        <name>heme</name>
        <dbReference type="ChEBI" id="CHEBI:30413"/>
    </ligand>
    <ligandPart>
        <name>Fe</name>
        <dbReference type="ChEBI" id="CHEBI:18248"/>
    </ligandPart>
</feature>